<dbReference type="AlphaFoldDB" id="A0A8H4J163"/>
<evidence type="ECO:0000313" key="4">
    <source>
        <dbReference type="Proteomes" id="UP000572817"/>
    </source>
</evidence>
<gene>
    <name evidence="3" type="ORF">GTA08_BOTSDO02170</name>
</gene>
<feature type="region of interest" description="Disordered" evidence="1">
    <location>
        <begin position="456"/>
        <end position="476"/>
    </location>
</feature>
<evidence type="ECO:0000256" key="1">
    <source>
        <dbReference type="SAM" id="MobiDB-lite"/>
    </source>
</evidence>
<organism evidence="3 4">
    <name type="scientific">Botryosphaeria dothidea</name>
    <dbReference type="NCBI Taxonomy" id="55169"/>
    <lineage>
        <taxon>Eukaryota</taxon>
        <taxon>Fungi</taxon>
        <taxon>Dikarya</taxon>
        <taxon>Ascomycota</taxon>
        <taxon>Pezizomycotina</taxon>
        <taxon>Dothideomycetes</taxon>
        <taxon>Dothideomycetes incertae sedis</taxon>
        <taxon>Botryosphaeriales</taxon>
        <taxon>Botryosphaeriaceae</taxon>
        <taxon>Botryosphaeria</taxon>
    </lineage>
</organism>
<feature type="signal peptide" evidence="2">
    <location>
        <begin position="1"/>
        <end position="20"/>
    </location>
</feature>
<keyword evidence="4" id="KW-1185">Reference proteome</keyword>
<dbReference type="Proteomes" id="UP000572817">
    <property type="component" value="Unassembled WGS sequence"/>
</dbReference>
<dbReference type="EMBL" id="WWBZ02000016">
    <property type="protein sequence ID" value="KAF4310009.1"/>
    <property type="molecule type" value="Genomic_DNA"/>
</dbReference>
<reference evidence="3" key="1">
    <citation type="submission" date="2020-04" db="EMBL/GenBank/DDBJ databases">
        <title>Genome Assembly and Annotation of Botryosphaeria dothidea sdau 11-99, a Latent Pathogen of Apple Fruit Ring Rot in China.</title>
        <authorList>
            <person name="Yu C."/>
            <person name="Diao Y."/>
            <person name="Lu Q."/>
            <person name="Zhao J."/>
            <person name="Cui S."/>
            <person name="Peng C."/>
            <person name="He B."/>
            <person name="Liu H."/>
        </authorList>
    </citation>
    <scope>NUCLEOTIDE SEQUENCE [LARGE SCALE GENOMIC DNA]</scope>
    <source>
        <strain evidence="3">Sdau11-99</strain>
    </source>
</reference>
<dbReference type="OrthoDB" id="4121208at2759"/>
<evidence type="ECO:0000256" key="2">
    <source>
        <dbReference type="SAM" id="SignalP"/>
    </source>
</evidence>
<feature type="compositionally biased region" description="Low complexity" evidence="1">
    <location>
        <begin position="558"/>
        <end position="573"/>
    </location>
</feature>
<evidence type="ECO:0000313" key="3">
    <source>
        <dbReference type="EMBL" id="KAF4310009.1"/>
    </source>
</evidence>
<protein>
    <submittedName>
        <fullName evidence="3">Uncharacterized protein</fullName>
    </submittedName>
</protein>
<sequence>MFFPFFALCALSLFPTSAYGAVRFRHEAFGVQREQQQKQLDQQMGEEVLEKRQLIVPSVPSSVLANILTLAVEEATPSPAIIPSTPVSTIYSVYYPSPSASPTPITQQSQVETTYVPRITTCKGPPVAFEIYRQTRYPFHKYTSTIYGNGPITCDTLYYTETTTICATTLTGVASRITVSECTQDVTFSSDFGITTVTPRSTVTDDNGDRSTITAAPSLQLRTTYYLAPWQSIAASVGILPTDVDVKVCHQRPGNDTIEDCIRMEESWAVLPVTLTSTYTSSVDLLATLTEGPGEYVVGTIHGQFVGNATIVSLSTEMILNYAYDAETISRGPRIGPFATESVTGVVPEDVPATVTQLRGSPGALSTIRSTSTTTRTRVVEIASSLGVQDEETTILTAQSTATVYSGISTLYDDDSPLTEIISFMDFPSESQTSVESNPLAFETPSPAALFVESYSSTPEAAPETTLDPESEAGLTPTPPDFLFDNSFSTPESTVETPSLVLSSEVLTPTLEAIMSTPEAILSTPEAVLETPAFPVVSSSPSPSPEISTTQWTPEFSPVTETPTPGETPVLVPSPAFLPPLPPFLQGLQASAPLPSSSIIEDLASAAPVQTPPVSLKWFNITT</sequence>
<feature type="region of interest" description="Disordered" evidence="1">
    <location>
        <begin position="536"/>
        <end position="573"/>
    </location>
</feature>
<name>A0A8H4J163_9PEZI</name>
<feature type="chain" id="PRO_5034946093" evidence="2">
    <location>
        <begin position="21"/>
        <end position="623"/>
    </location>
</feature>
<comment type="caution">
    <text evidence="3">The sequence shown here is derived from an EMBL/GenBank/DDBJ whole genome shotgun (WGS) entry which is preliminary data.</text>
</comment>
<proteinExistence type="predicted"/>
<accession>A0A8H4J163</accession>
<keyword evidence="2" id="KW-0732">Signal</keyword>